<accession>A0ABQ4N4K7</accession>
<dbReference type="SUPFAM" id="SSF116734">
    <property type="entry name" value="DNA methylase specificity domain"/>
    <property type="match status" value="2"/>
</dbReference>
<dbReference type="EMBL" id="BOVJ01000055">
    <property type="protein sequence ID" value="GIQ63120.1"/>
    <property type="molecule type" value="Genomic_DNA"/>
</dbReference>
<dbReference type="CDD" id="cd17247">
    <property type="entry name" value="RMtype1_S_Eco2747I-TRD2-CR2_like"/>
    <property type="match status" value="1"/>
</dbReference>
<evidence type="ECO:0000256" key="3">
    <source>
        <dbReference type="ARBA" id="ARBA00023125"/>
    </source>
</evidence>
<protein>
    <submittedName>
        <fullName evidence="5">Type I restriction endonuclease subunit S</fullName>
    </submittedName>
</protein>
<evidence type="ECO:0000313" key="5">
    <source>
        <dbReference type="EMBL" id="GIQ63120.1"/>
    </source>
</evidence>
<keyword evidence="5" id="KW-0255">Endonuclease</keyword>
<dbReference type="PANTHER" id="PTHR30408:SF12">
    <property type="entry name" value="TYPE I RESTRICTION ENZYME MJAVIII SPECIFICITY SUBUNIT"/>
    <property type="match status" value="1"/>
</dbReference>
<name>A0ABQ4N4K7_9BACL</name>
<dbReference type="Gene3D" id="1.10.287.1120">
    <property type="entry name" value="Bipartite methylase S protein"/>
    <property type="match status" value="1"/>
</dbReference>
<evidence type="ECO:0000259" key="4">
    <source>
        <dbReference type="Pfam" id="PF01420"/>
    </source>
</evidence>
<dbReference type="CDD" id="cd17273">
    <property type="entry name" value="RMtype1_S_EcoJA69PI-TRD1-CR1_like"/>
    <property type="match status" value="1"/>
</dbReference>
<feature type="domain" description="Type I restriction modification DNA specificity" evidence="4">
    <location>
        <begin position="277"/>
        <end position="446"/>
    </location>
</feature>
<gene>
    <name evidence="5" type="ORF">PACILC2_16880</name>
</gene>
<keyword evidence="6" id="KW-1185">Reference proteome</keyword>
<dbReference type="RefSeq" id="WP_213528412.1">
    <property type="nucleotide sequence ID" value="NZ_BOVJ01000055.1"/>
</dbReference>
<dbReference type="Gene3D" id="3.90.220.20">
    <property type="entry name" value="DNA methylase specificity domains"/>
    <property type="match status" value="2"/>
</dbReference>
<evidence type="ECO:0000256" key="2">
    <source>
        <dbReference type="ARBA" id="ARBA00022747"/>
    </source>
</evidence>
<reference evidence="5 6" key="1">
    <citation type="submission" date="2021-04" db="EMBL/GenBank/DDBJ databases">
        <title>Draft genome sequence of Paenibacillus cisolokensis, LC2-13A.</title>
        <authorList>
            <person name="Uke A."/>
            <person name="Chhe C."/>
            <person name="Baramee S."/>
            <person name="Kosugi A."/>
        </authorList>
    </citation>
    <scope>NUCLEOTIDE SEQUENCE [LARGE SCALE GENOMIC DNA]</scope>
    <source>
        <strain evidence="5 6">LC2-13A</strain>
    </source>
</reference>
<sequence length="491" mass="55214">MAKRKKKQELSPEELLEQALVPEDEQPYEVPENWVWTRLGNVTTIVGGGTPSSNVKEYYEDGHIPWITPADLSGYTEKYIAAGRKNITDLGLKYSSARLMPKGTVLLSSRAPIGYVAIAANELCTNQGFKNFLPSEAFLPDYLYWYLFLNKDLLESYASGTTFLELSGSKVGLVEFPLAPLAEQQRIVDRIESLFAKLDQAKELVENALDSFETRKAAFLHKAFTGELTVKWRKNNPNVVNTVLEDVAKFANKLSKKDRENILEGQALAKLSSIPSWYNSTIGAIGIVTNGSTPSRKIHEYWNGEIPWVSSGEVRNNVIRSTTEKITRLGYENSSVKLLPAGTVLIAMIGEGKTRGQSAVLEIEATTNQNVAAIIIDHGFVCPRFLWYWLQKEYQKNREKGNGTGPQALNCQRVRELEFVIPPFLEQQEIVRILDSIFEKEREINELVSVISKIDLIKKSILSRAFRGELCTNDETDEPALELLKRVVVNH</sequence>
<keyword evidence="5" id="KW-0378">Hydrolase</keyword>
<dbReference type="Proteomes" id="UP000680304">
    <property type="component" value="Unassembled WGS sequence"/>
</dbReference>
<comment type="caution">
    <text evidence="5">The sequence shown here is derived from an EMBL/GenBank/DDBJ whole genome shotgun (WGS) entry which is preliminary data.</text>
</comment>
<evidence type="ECO:0000313" key="6">
    <source>
        <dbReference type="Proteomes" id="UP000680304"/>
    </source>
</evidence>
<comment type="similarity">
    <text evidence="1">Belongs to the type-I restriction system S methylase family.</text>
</comment>
<dbReference type="InterPro" id="IPR044946">
    <property type="entry name" value="Restrct_endonuc_typeI_TRD_sf"/>
</dbReference>
<dbReference type="GO" id="GO:0004519">
    <property type="term" value="F:endonuclease activity"/>
    <property type="evidence" value="ECO:0007669"/>
    <property type="project" value="UniProtKB-KW"/>
</dbReference>
<proteinExistence type="inferred from homology"/>
<keyword evidence="3" id="KW-0238">DNA-binding</keyword>
<dbReference type="Pfam" id="PF01420">
    <property type="entry name" value="Methylase_S"/>
    <property type="match status" value="2"/>
</dbReference>
<evidence type="ECO:0000256" key="1">
    <source>
        <dbReference type="ARBA" id="ARBA00010923"/>
    </source>
</evidence>
<organism evidence="5 6">
    <name type="scientific">Paenibacillus cisolokensis</name>
    <dbReference type="NCBI Taxonomy" id="1658519"/>
    <lineage>
        <taxon>Bacteria</taxon>
        <taxon>Bacillati</taxon>
        <taxon>Bacillota</taxon>
        <taxon>Bacilli</taxon>
        <taxon>Bacillales</taxon>
        <taxon>Paenibacillaceae</taxon>
        <taxon>Paenibacillus</taxon>
    </lineage>
</organism>
<keyword evidence="2" id="KW-0680">Restriction system</keyword>
<dbReference type="InterPro" id="IPR000055">
    <property type="entry name" value="Restrct_endonuc_typeI_TRD"/>
</dbReference>
<dbReference type="PANTHER" id="PTHR30408">
    <property type="entry name" value="TYPE-1 RESTRICTION ENZYME ECOKI SPECIFICITY PROTEIN"/>
    <property type="match status" value="1"/>
</dbReference>
<keyword evidence="5" id="KW-0540">Nuclease</keyword>
<feature type="domain" description="Type I restriction modification DNA specificity" evidence="4">
    <location>
        <begin position="31"/>
        <end position="200"/>
    </location>
</feature>
<dbReference type="InterPro" id="IPR052021">
    <property type="entry name" value="Type-I_RS_S_subunit"/>
</dbReference>